<dbReference type="STRING" id="1802519.A2961_03005"/>
<protein>
    <recommendedName>
        <fullName evidence="3">ASCH domain-containing protein</fullName>
    </recommendedName>
</protein>
<dbReference type="Gene3D" id="2.30.130.30">
    <property type="entry name" value="Hypothetical protein"/>
    <property type="match status" value="1"/>
</dbReference>
<dbReference type="AlphaFoldDB" id="A0A1F8BH66"/>
<evidence type="ECO:0008006" key="3">
    <source>
        <dbReference type="Google" id="ProtNLM"/>
    </source>
</evidence>
<evidence type="ECO:0000313" key="1">
    <source>
        <dbReference type="EMBL" id="OGM63406.1"/>
    </source>
</evidence>
<dbReference type="Proteomes" id="UP000177082">
    <property type="component" value="Unassembled WGS sequence"/>
</dbReference>
<dbReference type="EMBL" id="MGHF01000017">
    <property type="protein sequence ID" value="OGM63406.1"/>
    <property type="molecule type" value="Genomic_DNA"/>
</dbReference>
<name>A0A1F8BH66_9BACT</name>
<comment type="caution">
    <text evidence="1">The sequence shown here is derived from an EMBL/GenBank/DDBJ whole genome shotgun (WGS) entry which is preliminary data.</text>
</comment>
<reference evidence="1 2" key="1">
    <citation type="journal article" date="2016" name="Nat. Commun.">
        <title>Thousands of microbial genomes shed light on interconnected biogeochemical processes in an aquifer system.</title>
        <authorList>
            <person name="Anantharaman K."/>
            <person name="Brown C.T."/>
            <person name="Hug L.A."/>
            <person name="Sharon I."/>
            <person name="Castelle C.J."/>
            <person name="Probst A.J."/>
            <person name="Thomas B.C."/>
            <person name="Singh A."/>
            <person name="Wilkins M.J."/>
            <person name="Karaoz U."/>
            <person name="Brodie E.L."/>
            <person name="Williams K.H."/>
            <person name="Hubbard S.S."/>
            <person name="Banfield J.F."/>
        </authorList>
    </citation>
    <scope>NUCLEOTIDE SEQUENCE [LARGE SCALE GENOMIC DNA]</scope>
</reference>
<sequence length="143" mass="16597">MDHLAIMKKSWGLIPKILNGTKNIESRWLKNKSAPWDKVKASDTVYFKNSGELIVVKAKVSKVLQFDKLNPRRVEELLNKFHRPDGIEKNKIDYYYKLFKDKKCCILVFLKNPQKVKPFSINKSGFGAMAAWLTVNNINKIKI</sequence>
<gene>
    <name evidence="1" type="ORF">A2961_03005</name>
</gene>
<evidence type="ECO:0000313" key="2">
    <source>
        <dbReference type="Proteomes" id="UP000177082"/>
    </source>
</evidence>
<organism evidence="1 2">
    <name type="scientific">Candidatus Woesebacteria bacterium RIFCSPLOWO2_01_FULL_39_21</name>
    <dbReference type="NCBI Taxonomy" id="1802519"/>
    <lineage>
        <taxon>Bacteria</taxon>
        <taxon>Candidatus Woeseibacteriota</taxon>
    </lineage>
</organism>
<proteinExistence type="predicted"/>
<accession>A0A1F8BH66</accession>